<dbReference type="AlphaFoldDB" id="M5RC39"/>
<dbReference type="PROSITE" id="PS50199">
    <property type="entry name" value="ZF_RANBP2_2"/>
    <property type="match status" value="1"/>
</dbReference>
<name>M5RC39_9BACT</name>
<keyword evidence="3" id="KW-0862">Zinc</keyword>
<feature type="transmembrane region" description="Helical" evidence="5">
    <location>
        <begin position="327"/>
        <end position="345"/>
    </location>
</feature>
<proteinExistence type="predicted"/>
<organism evidence="7 8">
    <name type="scientific">Rhodopirellula maiorica SM1</name>
    <dbReference type="NCBI Taxonomy" id="1265738"/>
    <lineage>
        <taxon>Bacteria</taxon>
        <taxon>Pseudomonadati</taxon>
        <taxon>Planctomycetota</taxon>
        <taxon>Planctomycetia</taxon>
        <taxon>Pirellulales</taxon>
        <taxon>Pirellulaceae</taxon>
        <taxon>Novipirellula</taxon>
    </lineage>
</organism>
<dbReference type="GO" id="GO:0008270">
    <property type="term" value="F:zinc ion binding"/>
    <property type="evidence" value="ECO:0007669"/>
    <property type="project" value="UniProtKB-KW"/>
</dbReference>
<dbReference type="EMBL" id="ANOG01000870">
    <property type="protein sequence ID" value="EMI17053.1"/>
    <property type="molecule type" value="Genomic_DNA"/>
</dbReference>
<feature type="transmembrane region" description="Helical" evidence="5">
    <location>
        <begin position="286"/>
        <end position="307"/>
    </location>
</feature>
<accession>M5RC39</accession>
<evidence type="ECO:0000256" key="1">
    <source>
        <dbReference type="ARBA" id="ARBA00022723"/>
    </source>
</evidence>
<dbReference type="Proteomes" id="UP000011991">
    <property type="component" value="Unassembled WGS sequence"/>
</dbReference>
<gene>
    <name evidence="7" type="ORF">RMSM_06028</name>
</gene>
<feature type="compositionally biased region" description="Basic and acidic residues" evidence="4">
    <location>
        <begin position="207"/>
        <end position="223"/>
    </location>
</feature>
<feature type="compositionally biased region" description="Acidic residues" evidence="4">
    <location>
        <begin position="63"/>
        <end position="82"/>
    </location>
</feature>
<keyword evidence="5" id="KW-0472">Membrane</keyword>
<keyword evidence="2" id="KW-0863">Zinc-finger</keyword>
<keyword evidence="5" id="KW-1133">Transmembrane helix</keyword>
<dbReference type="PATRIC" id="fig|1265738.3.peg.6017"/>
<sequence>MSRPDQANVANAGSANAVNHLTSVQGECGKAPFTPLRHDPVSFPPLFDFACSETNILSSSEFQDADSPESDMPESDLPDSELPDSGLPEGVEETPMAAKSNYRGPMVSVREYGDAFSAETTRIRLAAAGIRSLVTGTDAAVALSMGGAGTDRLVRIEVAPADYQRAIELLAADERLIQSVGPWICSRCDEQNEPAFEVCWSCNKRRSEDDASGRHDPNRDENISSKLGAGDFVHETSADPIAVSANPYQPPNPISDLPKHPPAMPSDRPDVVDDLDETVAEWVKRAYLSSIVGVLVFPPLLNFYSLYVTLTIPTTAYRDTRARRKLIFAWVVNLLCIPLGSWFWLSM</sequence>
<keyword evidence="1" id="KW-0479">Metal-binding</keyword>
<feature type="region of interest" description="Disordered" evidence="4">
    <location>
        <begin position="207"/>
        <end position="228"/>
    </location>
</feature>
<feature type="domain" description="RanBP2-type" evidence="6">
    <location>
        <begin position="179"/>
        <end position="208"/>
    </location>
</feature>
<evidence type="ECO:0000259" key="6">
    <source>
        <dbReference type="PROSITE" id="PS50199"/>
    </source>
</evidence>
<reference evidence="7 8" key="1">
    <citation type="journal article" date="2013" name="Mar. Genomics">
        <title>Expression of sulfatases in Rhodopirellula baltica and the diversity of sulfatases in the genus Rhodopirellula.</title>
        <authorList>
            <person name="Wegner C.E."/>
            <person name="Richter-Heitmann T."/>
            <person name="Klindworth A."/>
            <person name="Klockow C."/>
            <person name="Richter M."/>
            <person name="Achstetter T."/>
            <person name="Glockner F.O."/>
            <person name="Harder J."/>
        </authorList>
    </citation>
    <scope>NUCLEOTIDE SEQUENCE [LARGE SCALE GENOMIC DNA]</scope>
    <source>
        <strain evidence="7 8">SM1</strain>
    </source>
</reference>
<keyword evidence="5" id="KW-0812">Transmembrane</keyword>
<evidence type="ECO:0000256" key="3">
    <source>
        <dbReference type="ARBA" id="ARBA00022833"/>
    </source>
</evidence>
<feature type="region of interest" description="Disordered" evidence="4">
    <location>
        <begin position="60"/>
        <end position="95"/>
    </location>
</feature>
<evidence type="ECO:0000256" key="5">
    <source>
        <dbReference type="SAM" id="Phobius"/>
    </source>
</evidence>
<protein>
    <submittedName>
        <fullName evidence="7">Membrane protein</fullName>
    </submittedName>
</protein>
<evidence type="ECO:0000313" key="7">
    <source>
        <dbReference type="EMBL" id="EMI17053.1"/>
    </source>
</evidence>
<evidence type="ECO:0000313" key="8">
    <source>
        <dbReference type="Proteomes" id="UP000011991"/>
    </source>
</evidence>
<evidence type="ECO:0000256" key="4">
    <source>
        <dbReference type="SAM" id="MobiDB-lite"/>
    </source>
</evidence>
<dbReference type="InterPro" id="IPR001876">
    <property type="entry name" value="Znf_RanBP2"/>
</dbReference>
<dbReference type="PROSITE" id="PS01358">
    <property type="entry name" value="ZF_RANBP2_1"/>
    <property type="match status" value="1"/>
</dbReference>
<keyword evidence="8" id="KW-1185">Reference proteome</keyword>
<comment type="caution">
    <text evidence="7">The sequence shown here is derived from an EMBL/GenBank/DDBJ whole genome shotgun (WGS) entry which is preliminary data.</text>
</comment>
<evidence type="ECO:0000256" key="2">
    <source>
        <dbReference type="ARBA" id="ARBA00022771"/>
    </source>
</evidence>
<feature type="region of interest" description="Disordered" evidence="4">
    <location>
        <begin position="243"/>
        <end position="269"/>
    </location>
</feature>